<dbReference type="Pfam" id="PF03692">
    <property type="entry name" value="CxxCxxCC"/>
    <property type="match status" value="1"/>
</dbReference>
<dbReference type="RefSeq" id="WP_008943731.1">
    <property type="nucleotide sequence ID" value="NZ_RBIG01000004.1"/>
</dbReference>
<name>A0A420WAI5_9PROT</name>
<dbReference type="OrthoDB" id="9786855at2"/>
<dbReference type="Proteomes" id="UP000277424">
    <property type="component" value="Unassembled WGS sequence"/>
</dbReference>
<dbReference type="EMBL" id="RBIG01000004">
    <property type="protein sequence ID" value="RKQ67998.1"/>
    <property type="molecule type" value="Genomic_DNA"/>
</dbReference>
<comment type="caution">
    <text evidence="2">The sequence shown here is derived from an EMBL/GenBank/DDBJ whole genome shotgun (WGS) entry which is preliminary data.</text>
</comment>
<dbReference type="AlphaFoldDB" id="A0A420WAI5"/>
<dbReference type="InterPro" id="IPR005358">
    <property type="entry name" value="Puta_zinc/iron-chelating_dom"/>
</dbReference>
<reference evidence="2 3" key="1">
    <citation type="submission" date="2018-10" db="EMBL/GenBank/DDBJ databases">
        <title>Comparative analysis of microorganisms from saline springs in Andes Mountain Range, Colombia.</title>
        <authorList>
            <person name="Rubin E."/>
        </authorList>
    </citation>
    <scope>NUCLEOTIDE SEQUENCE [LARGE SCALE GENOMIC DNA]</scope>
    <source>
        <strain evidence="2 3">USBA 36</strain>
    </source>
</reference>
<accession>A0A420WAI5</accession>
<proteinExistence type="inferred from homology"/>
<dbReference type="HAMAP" id="MF_00676">
    <property type="entry name" value="UPF0260"/>
    <property type="match status" value="1"/>
</dbReference>
<evidence type="ECO:0000256" key="1">
    <source>
        <dbReference type="HAMAP-Rule" id="MF_00676"/>
    </source>
</evidence>
<dbReference type="InterPro" id="IPR008228">
    <property type="entry name" value="UCP006173"/>
</dbReference>
<organism evidence="2 3">
    <name type="scientific">Oceanibaculum indicum</name>
    <dbReference type="NCBI Taxonomy" id="526216"/>
    <lineage>
        <taxon>Bacteria</taxon>
        <taxon>Pseudomonadati</taxon>
        <taxon>Pseudomonadota</taxon>
        <taxon>Alphaproteobacteria</taxon>
        <taxon>Rhodospirillales</taxon>
        <taxon>Oceanibaculaceae</taxon>
        <taxon>Oceanibaculum</taxon>
    </lineage>
</organism>
<dbReference type="PIRSF" id="PIRSF006173">
    <property type="entry name" value="UCP006173"/>
    <property type="match status" value="1"/>
</dbReference>
<dbReference type="NCBIfam" id="NF003507">
    <property type="entry name" value="PRK05170.2-5"/>
    <property type="match status" value="1"/>
</dbReference>
<sequence>MTTDLPFWKRKSLREMTRAEWESLCDGCGKCCLLKLLDEDSGAVDYTDVACKLLNIETCRCRDYKNRNRLVPGCVVLSPGKLEHLPWMPSTCAYRLLHEGKELPDWHPLVSGDASTVHSAGISVRRRVIPEMLVDEDDLEDHIVTWPA</sequence>
<dbReference type="NCBIfam" id="NF003501">
    <property type="entry name" value="PRK05170.1-5"/>
    <property type="match status" value="1"/>
</dbReference>
<protein>
    <recommendedName>
        <fullName evidence="1">UPF0260 protein BCL74_3315</fullName>
    </recommendedName>
</protein>
<evidence type="ECO:0000313" key="2">
    <source>
        <dbReference type="EMBL" id="RKQ67998.1"/>
    </source>
</evidence>
<dbReference type="PANTHER" id="PTHR37421:SF1">
    <property type="entry name" value="UPF0260 PROTEIN YCGN"/>
    <property type="match status" value="1"/>
</dbReference>
<dbReference type="PANTHER" id="PTHR37421">
    <property type="entry name" value="UPF0260 PROTEIN YCGN"/>
    <property type="match status" value="1"/>
</dbReference>
<comment type="similarity">
    <text evidence="1">Belongs to the UPF0260 family.</text>
</comment>
<gene>
    <name evidence="2" type="ORF">BCL74_3315</name>
</gene>
<evidence type="ECO:0000313" key="3">
    <source>
        <dbReference type="Proteomes" id="UP000277424"/>
    </source>
</evidence>